<sequence>HSNDCQRLLIPFSRQYLCKTICQHLPCFTVLKSNLSPRYPIVDTMIFDSNKLVTSLVETMSDVGDTGLVITVQSCCKQLRNYCKIC</sequence>
<evidence type="ECO:0000313" key="2">
    <source>
        <dbReference type="Proteomes" id="UP000276215"/>
    </source>
</evidence>
<name>A0A3N4JJ84_9PEZI</name>
<dbReference type="AlphaFoldDB" id="A0A3N4JJ84"/>
<organism evidence="1 2">
    <name type="scientific">Choiromyces venosus 120613-1</name>
    <dbReference type="NCBI Taxonomy" id="1336337"/>
    <lineage>
        <taxon>Eukaryota</taxon>
        <taxon>Fungi</taxon>
        <taxon>Dikarya</taxon>
        <taxon>Ascomycota</taxon>
        <taxon>Pezizomycotina</taxon>
        <taxon>Pezizomycetes</taxon>
        <taxon>Pezizales</taxon>
        <taxon>Tuberaceae</taxon>
        <taxon>Choiromyces</taxon>
    </lineage>
</organism>
<accession>A0A3N4JJ84</accession>
<reference evidence="1 2" key="1">
    <citation type="journal article" date="2018" name="Nat. Ecol. Evol.">
        <title>Pezizomycetes genomes reveal the molecular basis of ectomycorrhizal truffle lifestyle.</title>
        <authorList>
            <person name="Murat C."/>
            <person name="Payen T."/>
            <person name="Noel B."/>
            <person name="Kuo A."/>
            <person name="Morin E."/>
            <person name="Chen J."/>
            <person name="Kohler A."/>
            <person name="Krizsan K."/>
            <person name="Balestrini R."/>
            <person name="Da Silva C."/>
            <person name="Montanini B."/>
            <person name="Hainaut M."/>
            <person name="Levati E."/>
            <person name="Barry K.W."/>
            <person name="Belfiori B."/>
            <person name="Cichocki N."/>
            <person name="Clum A."/>
            <person name="Dockter R.B."/>
            <person name="Fauchery L."/>
            <person name="Guy J."/>
            <person name="Iotti M."/>
            <person name="Le Tacon F."/>
            <person name="Lindquist E.A."/>
            <person name="Lipzen A."/>
            <person name="Malagnac F."/>
            <person name="Mello A."/>
            <person name="Molinier V."/>
            <person name="Miyauchi S."/>
            <person name="Poulain J."/>
            <person name="Riccioni C."/>
            <person name="Rubini A."/>
            <person name="Sitrit Y."/>
            <person name="Splivallo R."/>
            <person name="Traeger S."/>
            <person name="Wang M."/>
            <person name="Zifcakova L."/>
            <person name="Wipf D."/>
            <person name="Zambonelli A."/>
            <person name="Paolocci F."/>
            <person name="Nowrousian M."/>
            <person name="Ottonello S."/>
            <person name="Baldrian P."/>
            <person name="Spatafora J.W."/>
            <person name="Henrissat B."/>
            <person name="Nagy L.G."/>
            <person name="Aury J.M."/>
            <person name="Wincker P."/>
            <person name="Grigoriev I.V."/>
            <person name="Bonfante P."/>
            <person name="Martin F.M."/>
        </authorList>
    </citation>
    <scope>NUCLEOTIDE SEQUENCE [LARGE SCALE GENOMIC DNA]</scope>
    <source>
        <strain evidence="1 2">120613-1</strain>
    </source>
</reference>
<dbReference type="Proteomes" id="UP000276215">
    <property type="component" value="Unassembled WGS sequence"/>
</dbReference>
<feature type="non-terminal residue" evidence="1">
    <location>
        <position position="1"/>
    </location>
</feature>
<evidence type="ECO:0000313" key="1">
    <source>
        <dbReference type="EMBL" id="RPA98315.1"/>
    </source>
</evidence>
<gene>
    <name evidence="1" type="ORF">L873DRAFT_1914701</name>
</gene>
<protein>
    <submittedName>
        <fullName evidence="1">Uncharacterized protein</fullName>
    </submittedName>
</protein>
<keyword evidence="2" id="KW-1185">Reference proteome</keyword>
<dbReference type="EMBL" id="ML120397">
    <property type="protein sequence ID" value="RPA98315.1"/>
    <property type="molecule type" value="Genomic_DNA"/>
</dbReference>
<proteinExistence type="predicted"/>